<gene>
    <name evidence="1" type="ORF">EQU24_11130</name>
</gene>
<dbReference type="OrthoDB" id="6829668at2"/>
<protein>
    <recommendedName>
        <fullName evidence="3">Photosynthesis system II assembly factor Ycf48/Hcf136-like domain-containing protein</fullName>
    </recommendedName>
</protein>
<dbReference type="AlphaFoldDB" id="A0A4P9UN59"/>
<dbReference type="STRING" id="675511.GCA_000341735_00808"/>
<dbReference type="RefSeq" id="WP_017839431.1">
    <property type="nucleotide sequence ID" value="NZ_CP035467.1"/>
</dbReference>
<dbReference type="EMBL" id="CP035467">
    <property type="protein sequence ID" value="QCW82728.1"/>
    <property type="molecule type" value="Genomic_DNA"/>
</dbReference>
<organism evidence="1 2">
    <name type="scientific">Methylotuvimicrobium buryatense</name>
    <name type="common">Methylomicrobium buryatense</name>
    <dbReference type="NCBI Taxonomy" id="95641"/>
    <lineage>
        <taxon>Bacteria</taxon>
        <taxon>Pseudomonadati</taxon>
        <taxon>Pseudomonadota</taxon>
        <taxon>Gammaproteobacteria</taxon>
        <taxon>Methylococcales</taxon>
        <taxon>Methylococcaceae</taxon>
        <taxon>Methylotuvimicrobium</taxon>
    </lineage>
</organism>
<evidence type="ECO:0000313" key="1">
    <source>
        <dbReference type="EMBL" id="QCW82728.1"/>
    </source>
</evidence>
<proteinExistence type="predicted"/>
<sequence>MQMSNVNFTNPGISFVTGAPISCDTGLLILSIDELFHDKEPHSLLVVKDHDVTNGILVSSNCCDVILANEGGNLNGYFLGEDGGIWFYNGNTIEASDPITSNKNFGALRSQAFSSNSYHIVAGGGNTAFLKKTTSEWKDQEIKMSQDIEQFKYVGFEKIVALPEGSFYLFGWHGIGILFADNRSTRLDLPTNLDIYDAVLTNDGFIYTCGDQGTILRGRGLNDWSIINNEITGDKLWGICSFEGRTFVCSMNSIYEIVDNELQFIEYSEFSDIPSFTYRLKTCIDCVWSIGSKQLVQYDGSDWRELMLLS</sequence>
<name>A0A4P9UN59_METBY</name>
<dbReference type="Proteomes" id="UP000305881">
    <property type="component" value="Chromosome"/>
</dbReference>
<reference evidence="2" key="1">
    <citation type="journal article" date="2019" name="J. Bacteriol.">
        <title>A Mutagenic Screen Identifies a TonB-Dependent Receptor Required for the Lanthanide Metal Switch in the Type I Methanotroph 'Methylotuvimicrobium buryatense' 5GB1C.</title>
        <authorList>
            <person name="Groom J.D."/>
            <person name="Ford S.M."/>
            <person name="Pesesky M.W."/>
            <person name="Lidstrom M.E."/>
        </authorList>
    </citation>
    <scope>NUCLEOTIDE SEQUENCE [LARGE SCALE GENOMIC DNA]</scope>
    <source>
        <strain evidence="2">5GB1C</strain>
    </source>
</reference>
<accession>A0A4P9UN59</accession>
<evidence type="ECO:0000313" key="2">
    <source>
        <dbReference type="Proteomes" id="UP000305881"/>
    </source>
</evidence>
<dbReference type="KEGG" id="mbur:EQU24_11130"/>
<keyword evidence="2" id="KW-1185">Reference proteome</keyword>
<evidence type="ECO:0008006" key="3">
    <source>
        <dbReference type="Google" id="ProtNLM"/>
    </source>
</evidence>